<gene>
    <name evidence="2" type="ORF">AZF04_13430</name>
</gene>
<dbReference type="AlphaFoldDB" id="A0A162CR17"/>
<evidence type="ECO:0000259" key="1">
    <source>
        <dbReference type="Pfam" id="PF04167"/>
    </source>
</evidence>
<dbReference type="STRING" id="519424.AZF04_13430"/>
<protein>
    <recommendedName>
        <fullName evidence="1">DUF402 domain-containing protein</fullName>
    </recommendedName>
</protein>
<dbReference type="Proteomes" id="UP000075806">
    <property type="component" value="Unassembled WGS sequence"/>
</dbReference>
<keyword evidence="3" id="KW-1185">Reference proteome</keyword>
<comment type="caution">
    <text evidence="2">The sequence shown here is derived from an EMBL/GenBank/DDBJ whole genome shotgun (WGS) entry which is preliminary data.</text>
</comment>
<dbReference type="RefSeq" id="WP_061950257.1">
    <property type="nucleotide sequence ID" value="NZ_LTAO01000039.1"/>
</dbReference>
<dbReference type="PANTHER" id="PTHR41271">
    <property type="entry name" value="DUF402 DOMAIN-CONTAINING PROTEIN"/>
    <property type="match status" value="1"/>
</dbReference>
<feature type="domain" description="DUF402" evidence="1">
    <location>
        <begin position="53"/>
        <end position="132"/>
    </location>
</feature>
<evidence type="ECO:0000313" key="2">
    <source>
        <dbReference type="EMBL" id="KYG26081.1"/>
    </source>
</evidence>
<organism evidence="2 3">
    <name type="scientific">Alkalihalobacillus trypoxylicola</name>
    <dbReference type="NCBI Taxonomy" id="519424"/>
    <lineage>
        <taxon>Bacteria</taxon>
        <taxon>Bacillati</taxon>
        <taxon>Bacillota</taxon>
        <taxon>Bacilli</taxon>
        <taxon>Bacillales</taxon>
        <taxon>Bacillaceae</taxon>
        <taxon>Alkalihalobacillus</taxon>
    </lineage>
</organism>
<dbReference type="InterPro" id="IPR007295">
    <property type="entry name" value="DUF402"/>
</dbReference>
<accession>A0A162CR17</accession>
<dbReference type="OrthoDB" id="2735096at2"/>
<dbReference type="Pfam" id="PF04167">
    <property type="entry name" value="DUF402"/>
    <property type="match status" value="1"/>
</dbReference>
<sequence>MKNEVMLERSIKYNGKTVTLACRPLFVAYHQSAILFHAITIPFEMKKEDFLLKIPKGSYTIAFYWKSKPYNIYLFKDYNHQLLGFYINIVKNTSIDHQSVTFQDLIMDIAVMPNGEYTILDEEELPCSLDEYENGTVKQALLELQSSLPSLINKIKFEASTFKDSIEKLHDP</sequence>
<reference evidence="2" key="1">
    <citation type="submission" date="2016-02" db="EMBL/GenBank/DDBJ databases">
        <title>Genome sequence of Bacillus trypoxylicola KCTC 13244(T).</title>
        <authorList>
            <person name="Jeong H."/>
            <person name="Park S.-H."/>
            <person name="Choi S.-K."/>
        </authorList>
    </citation>
    <scope>NUCLEOTIDE SEQUENCE [LARGE SCALE GENOMIC DNA]</scope>
    <source>
        <strain evidence="2">KCTC 13244</strain>
    </source>
</reference>
<dbReference type="InterPro" id="IPR035930">
    <property type="entry name" value="FomD-like_sf"/>
</dbReference>
<evidence type="ECO:0000313" key="3">
    <source>
        <dbReference type="Proteomes" id="UP000075806"/>
    </source>
</evidence>
<proteinExistence type="predicted"/>
<name>A0A162CR17_9BACI</name>
<dbReference type="Gene3D" id="2.40.380.10">
    <property type="entry name" value="FomD-like"/>
    <property type="match status" value="1"/>
</dbReference>
<dbReference type="PANTHER" id="PTHR41271:SF1">
    <property type="entry name" value="DUF402 DOMAIN-CONTAINING PROTEIN"/>
    <property type="match status" value="1"/>
</dbReference>
<dbReference type="EMBL" id="LTAO01000039">
    <property type="protein sequence ID" value="KYG26081.1"/>
    <property type="molecule type" value="Genomic_DNA"/>
</dbReference>
<dbReference type="SUPFAM" id="SSF159234">
    <property type="entry name" value="FomD-like"/>
    <property type="match status" value="1"/>
</dbReference>